<keyword evidence="2" id="KW-1185">Reference proteome</keyword>
<dbReference type="EMBL" id="JASBRG010000007">
    <property type="protein sequence ID" value="MDI3320901.1"/>
    <property type="molecule type" value="Genomic_DNA"/>
</dbReference>
<evidence type="ECO:0000313" key="2">
    <source>
        <dbReference type="Proteomes" id="UP001226434"/>
    </source>
</evidence>
<protein>
    <submittedName>
        <fullName evidence="1">Uncharacterized protein</fullName>
    </submittedName>
</protein>
<sequence length="132" mass="15699">MNKRTSDKSPNAQQNIAMNRQLTKLNFKLWLEFEEVDPNNWDIENQFCNIHVDLEDGRHYGLNIWTYKYLETAINEDRQTGQNLNGLYQKPPDLFVKELTRECIQQAIEDLLKIDDLEKVLNPGIYVERQEK</sequence>
<reference evidence="1 2" key="1">
    <citation type="submission" date="2023-05" db="EMBL/GenBank/DDBJ databases">
        <title>Genome sequence of Pinibacter sp. MAH-24.</title>
        <authorList>
            <person name="Huq M.A."/>
        </authorList>
    </citation>
    <scope>NUCLEOTIDE SEQUENCE [LARGE SCALE GENOMIC DNA]</scope>
    <source>
        <strain evidence="1 2">MAH-24</strain>
    </source>
</reference>
<proteinExistence type="predicted"/>
<organism evidence="1 2">
    <name type="scientific">Pinibacter soli</name>
    <dbReference type="NCBI Taxonomy" id="3044211"/>
    <lineage>
        <taxon>Bacteria</taxon>
        <taxon>Pseudomonadati</taxon>
        <taxon>Bacteroidota</taxon>
        <taxon>Chitinophagia</taxon>
        <taxon>Chitinophagales</taxon>
        <taxon>Chitinophagaceae</taxon>
        <taxon>Pinibacter</taxon>
    </lineage>
</organism>
<comment type="caution">
    <text evidence="1">The sequence shown here is derived from an EMBL/GenBank/DDBJ whole genome shotgun (WGS) entry which is preliminary data.</text>
</comment>
<gene>
    <name evidence="1" type="ORF">QJ048_14010</name>
</gene>
<name>A0ABT6REQ8_9BACT</name>
<dbReference type="RefSeq" id="WP_282335003.1">
    <property type="nucleotide sequence ID" value="NZ_JASBRG010000007.1"/>
</dbReference>
<dbReference type="Proteomes" id="UP001226434">
    <property type="component" value="Unassembled WGS sequence"/>
</dbReference>
<evidence type="ECO:0000313" key="1">
    <source>
        <dbReference type="EMBL" id="MDI3320901.1"/>
    </source>
</evidence>
<accession>A0ABT6REQ8</accession>